<evidence type="ECO:0000313" key="1">
    <source>
        <dbReference type="EMBL" id="WVZ68907.1"/>
    </source>
</evidence>
<name>A0AAQ3WP78_PASNO</name>
<reference evidence="1 2" key="1">
    <citation type="submission" date="2024-02" db="EMBL/GenBank/DDBJ databases">
        <title>High-quality chromosome-scale genome assembly of Pensacola bahiagrass (Paspalum notatum Flugge var. saurae).</title>
        <authorList>
            <person name="Vega J.M."/>
            <person name="Podio M."/>
            <person name="Orjuela J."/>
            <person name="Siena L.A."/>
            <person name="Pessino S.C."/>
            <person name="Combes M.C."/>
            <person name="Mariac C."/>
            <person name="Albertini E."/>
            <person name="Pupilli F."/>
            <person name="Ortiz J.P.A."/>
            <person name="Leblanc O."/>
        </authorList>
    </citation>
    <scope>NUCLEOTIDE SEQUENCE [LARGE SCALE GENOMIC DNA]</scope>
    <source>
        <strain evidence="1">R1</strain>
        <tissue evidence="1">Leaf</tissue>
    </source>
</reference>
<organism evidence="1 2">
    <name type="scientific">Paspalum notatum var. saurae</name>
    <dbReference type="NCBI Taxonomy" id="547442"/>
    <lineage>
        <taxon>Eukaryota</taxon>
        <taxon>Viridiplantae</taxon>
        <taxon>Streptophyta</taxon>
        <taxon>Embryophyta</taxon>
        <taxon>Tracheophyta</taxon>
        <taxon>Spermatophyta</taxon>
        <taxon>Magnoliopsida</taxon>
        <taxon>Liliopsida</taxon>
        <taxon>Poales</taxon>
        <taxon>Poaceae</taxon>
        <taxon>PACMAD clade</taxon>
        <taxon>Panicoideae</taxon>
        <taxon>Andropogonodae</taxon>
        <taxon>Paspaleae</taxon>
        <taxon>Paspalinae</taxon>
        <taxon>Paspalum</taxon>
    </lineage>
</organism>
<feature type="non-terminal residue" evidence="1">
    <location>
        <position position="1"/>
    </location>
</feature>
<sequence length="224" mass="23884">ETTHAAVEAVAVEEAPADLERGERIGAGVHELLLRQPARVPGAHTDVVGLLHLDAHHLPHQRLQPGPSQRGVPELARRKAAQVHGTPHLQPVVVPQLGSVAVDADADEGEAAVGEEVEERVGDVVGVEDLEDEAAAADAELQQGDGGHDVRGEGRAPLDVQADDEAVQAAAVHAVDLVQPPVHHVARVRERRADVVVVERHHGRAVLVVALDRRRHLLRSWPGV</sequence>
<protein>
    <submittedName>
        <fullName evidence="1">Uncharacterized protein</fullName>
    </submittedName>
</protein>
<dbReference type="AlphaFoldDB" id="A0AAQ3WP78"/>
<proteinExistence type="predicted"/>
<keyword evidence="2" id="KW-1185">Reference proteome</keyword>
<dbReference type="EMBL" id="CP144748">
    <property type="protein sequence ID" value="WVZ68907.1"/>
    <property type="molecule type" value="Genomic_DNA"/>
</dbReference>
<gene>
    <name evidence="1" type="ORF">U9M48_017783</name>
</gene>
<dbReference type="Proteomes" id="UP001341281">
    <property type="component" value="Chromosome 04"/>
</dbReference>
<evidence type="ECO:0000313" key="2">
    <source>
        <dbReference type="Proteomes" id="UP001341281"/>
    </source>
</evidence>
<accession>A0AAQ3WP78</accession>